<feature type="compositionally biased region" description="Polar residues" evidence="5">
    <location>
        <begin position="128"/>
        <end position="151"/>
    </location>
</feature>
<evidence type="ECO:0000256" key="2">
    <source>
        <dbReference type="ARBA" id="ARBA00022670"/>
    </source>
</evidence>
<reference evidence="7" key="1">
    <citation type="journal article" date="2014" name="Nat. Genet.">
        <title>The genome of the stress-tolerant wild tomato species Solanum pennellii.</title>
        <authorList>
            <person name="Bolger A."/>
            <person name="Scossa F."/>
            <person name="Bolger M.E."/>
            <person name="Lanz C."/>
            <person name="Maumus F."/>
            <person name="Tohge T."/>
            <person name="Quesneville H."/>
            <person name="Alseekh S."/>
            <person name="Sorensen I."/>
            <person name="Lichtenstein G."/>
            <person name="Fich E.A."/>
            <person name="Conte M."/>
            <person name="Keller H."/>
            <person name="Schneeberger K."/>
            <person name="Schwacke R."/>
            <person name="Ofner I."/>
            <person name="Vrebalov J."/>
            <person name="Xu Y."/>
            <person name="Osorio S."/>
            <person name="Aflitos S.A."/>
            <person name="Schijlen E."/>
            <person name="Jimenez-Gomez J.M."/>
            <person name="Ryngajllo M."/>
            <person name="Kimura S."/>
            <person name="Kumar R."/>
            <person name="Koenig D."/>
            <person name="Headland L.R."/>
            <person name="Maloof J.N."/>
            <person name="Sinha N."/>
            <person name="van Ham R.C."/>
            <person name="Lankhorst R.K."/>
            <person name="Mao L."/>
            <person name="Vogel A."/>
            <person name="Arsova B."/>
            <person name="Panstruga R."/>
            <person name="Fei Z."/>
            <person name="Rose J.K."/>
            <person name="Zamir D."/>
            <person name="Carrari F."/>
            <person name="Giovannoni J.J."/>
            <person name="Weigel D."/>
            <person name="Usadel B."/>
            <person name="Fernie A.R."/>
        </authorList>
    </citation>
    <scope>NUCLEOTIDE SEQUENCE [LARGE SCALE GENOMIC DNA]</scope>
    <source>
        <strain evidence="7">cv. LA0716</strain>
    </source>
</reference>
<dbReference type="Pfam" id="PF02902">
    <property type="entry name" value="Peptidase_C48"/>
    <property type="match status" value="1"/>
</dbReference>
<feature type="coiled-coil region" evidence="4">
    <location>
        <begin position="35"/>
        <end position="69"/>
    </location>
</feature>
<gene>
    <name evidence="8" type="primary">LOC107019650</name>
</gene>
<comment type="similarity">
    <text evidence="1">Belongs to the peptidase C48 family.</text>
</comment>
<keyword evidence="4" id="KW-0175">Coiled coil</keyword>
<name>A0ABM1GT02_SOLPN</name>
<evidence type="ECO:0000256" key="4">
    <source>
        <dbReference type="SAM" id="Coils"/>
    </source>
</evidence>
<evidence type="ECO:0000259" key="6">
    <source>
        <dbReference type="PROSITE" id="PS50600"/>
    </source>
</evidence>
<dbReference type="PANTHER" id="PTHR31470">
    <property type="entry name" value="CYSTEINE PROTEINASES SUPERFAMILY PROTEIN-RELATED-RELATED"/>
    <property type="match status" value="1"/>
</dbReference>
<protein>
    <submittedName>
        <fullName evidence="8">Uncharacterized protein LOC107019650</fullName>
    </submittedName>
</protein>
<dbReference type="PROSITE" id="PS50600">
    <property type="entry name" value="ULP_PROTEASE"/>
    <property type="match status" value="1"/>
</dbReference>
<dbReference type="Gene3D" id="3.40.395.10">
    <property type="entry name" value="Adenoviral Proteinase, Chain A"/>
    <property type="match status" value="1"/>
</dbReference>
<accession>A0ABM1GT02</accession>
<sequence>MIFSREELNLMDETIFNQSSSHHDSKDHRSSENCAVDSEHKVEALKSDIAEVKAELKELKFTVDKHMADIKSYVDNSTKLIIKEIRLLRGEQIPEEQPEDNANQHAAQSDPTAMPTVSIAQHVQMSNTAAQKSTDGCFNVDAPTTSTSKPSTLDDYPDFTMTQIIALDPILNATTTPNVQKKHKNLGKYDSSPYIKMSEGESSSNRVPIFFQIKHPFQNHNGFDVPDDMIEEFNKWVFKDVSSRRGRKAAYSKVKNTFHPQMDFGVVKIREKDFFHIMSQPGRPWEDGHINAIMYYLRKKAKYSQTVTSYSTVDCWFMAWNDNIEKQWRQSECDMRCISPDHDVGQCIRGFKLLANIPWDRVDEVIIPVNISDKFHWFLVVFRIKRRCLYVYDSMGGSVHSRKVKEAVDKLATMILLFLTSTGFYGKSLDLYANNLPDYQQKSHSEPLSIKHVTDVPQQEESSNNCGLYTSLFAEYMSNGVFDISHIDIDSKYHRQRYGTLLWHYAKSKNDDGAISESEVTGTIASKKGGPRTHKELVMDTTNYPTPKFHNRK</sequence>
<dbReference type="InterPro" id="IPR003653">
    <property type="entry name" value="Peptidase_C48_C"/>
</dbReference>
<evidence type="ECO:0000256" key="5">
    <source>
        <dbReference type="SAM" id="MobiDB-lite"/>
    </source>
</evidence>
<organism evidence="7 8">
    <name type="scientific">Solanum pennellii</name>
    <name type="common">Tomato</name>
    <name type="synonym">Lycopersicon pennellii</name>
    <dbReference type="NCBI Taxonomy" id="28526"/>
    <lineage>
        <taxon>Eukaryota</taxon>
        <taxon>Viridiplantae</taxon>
        <taxon>Streptophyta</taxon>
        <taxon>Embryophyta</taxon>
        <taxon>Tracheophyta</taxon>
        <taxon>Spermatophyta</taxon>
        <taxon>Magnoliopsida</taxon>
        <taxon>eudicotyledons</taxon>
        <taxon>Gunneridae</taxon>
        <taxon>Pentapetalae</taxon>
        <taxon>asterids</taxon>
        <taxon>lamiids</taxon>
        <taxon>Solanales</taxon>
        <taxon>Solanaceae</taxon>
        <taxon>Solanoideae</taxon>
        <taxon>Solaneae</taxon>
        <taxon>Solanum</taxon>
        <taxon>Solanum subgen. Lycopersicon</taxon>
    </lineage>
</organism>
<reference evidence="8" key="2">
    <citation type="submission" date="2025-08" db="UniProtKB">
        <authorList>
            <consortium name="RefSeq"/>
        </authorList>
    </citation>
    <scope>IDENTIFICATION</scope>
</reference>
<evidence type="ECO:0000256" key="3">
    <source>
        <dbReference type="ARBA" id="ARBA00022801"/>
    </source>
</evidence>
<evidence type="ECO:0000313" key="8">
    <source>
        <dbReference type="RefSeq" id="XP_015075549.2"/>
    </source>
</evidence>
<dbReference type="PANTHER" id="PTHR31470:SF56">
    <property type="entry name" value="ULP1 PROTEASE FAMILY, C-TERMINAL CATALYTIC DOMAIN CONTAINING PROTEIN"/>
    <property type="match status" value="1"/>
</dbReference>
<evidence type="ECO:0000256" key="1">
    <source>
        <dbReference type="ARBA" id="ARBA00005234"/>
    </source>
</evidence>
<dbReference type="GeneID" id="107019650"/>
<evidence type="ECO:0000313" key="7">
    <source>
        <dbReference type="Proteomes" id="UP000694930"/>
    </source>
</evidence>
<keyword evidence="7" id="KW-1185">Reference proteome</keyword>
<dbReference type="InterPro" id="IPR038765">
    <property type="entry name" value="Papain-like_cys_pep_sf"/>
</dbReference>
<dbReference type="Proteomes" id="UP000694930">
    <property type="component" value="Chromosome 5"/>
</dbReference>
<dbReference type="SUPFAM" id="SSF54001">
    <property type="entry name" value="Cysteine proteinases"/>
    <property type="match status" value="1"/>
</dbReference>
<feature type="domain" description="Ubiquitin-like protease family profile" evidence="6">
    <location>
        <begin position="267"/>
        <end position="477"/>
    </location>
</feature>
<dbReference type="RefSeq" id="XP_015075549.2">
    <property type="nucleotide sequence ID" value="XM_015220063.2"/>
</dbReference>
<feature type="region of interest" description="Disordered" evidence="5">
    <location>
        <begin position="128"/>
        <end position="154"/>
    </location>
</feature>
<keyword evidence="3" id="KW-0378">Hydrolase</keyword>
<proteinExistence type="inferred from homology"/>
<keyword evidence="2" id="KW-0645">Protease</keyword>